<evidence type="ECO:0000256" key="3">
    <source>
        <dbReference type="ARBA" id="ARBA00023163"/>
    </source>
</evidence>
<evidence type="ECO:0000259" key="4">
    <source>
        <dbReference type="PROSITE" id="PS51063"/>
    </source>
</evidence>
<keyword evidence="1" id="KW-0805">Transcription regulation</keyword>
<evidence type="ECO:0000313" key="5">
    <source>
        <dbReference type="EMBL" id="MYN08604.1"/>
    </source>
</evidence>
<dbReference type="PROSITE" id="PS00042">
    <property type="entry name" value="HTH_CRP_1"/>
    <property type="match status" value="1"/>
</dbReference>
<feature type="domain" description="HTH crp-type" evidence="4">
    <location>
        <begin position="166"/>
        <end position="239"/>
    </location>
</feature>
<dbReference type="CDD" id="cd00092">
    <property type="entry name" value="HTH_CRP"/>
    <property type="match status" value="1"/>
</dbReference>
<keyword evidence="6" id="KW-1185">Reference proteome</keyword>
<dbReference type="GO" id="GO:0003700">
    <property type="term" value="F:DNA-binding transcription factor activity"/>
    <property type="evidence" value="ECO:0007669"/>
    <property type="project" value="InterPro"/>
</dbReference>
<dbReference type="EMBL" id="WWCU01000015">
    <property type="protein sequence ID" value="MYN08604.1"/>
    <property type="molecule type" value="Genomic_DNA"/>
</dbReference>
<organism evidence="5 6">
    <name type="scientific">Pseudoduganella aquatica</name>
    <dbReference type="NCBI Taxonomy" id="2660641"/>
    <lineage>
        <taxon>Bacteria</taxon>
        <taxon>Pseudomonadati</taxon>
        <taxon>Pseudomonadota</taxon>
        <taxon>Betaproteobacteria</taxon>
        <taxon>Burkholderiales</taxon>
        <taxon>Oxalobacteraceae</taxon>
        <taxon>Telluria group</taxon>
        <taxon>Pseudoduganella</taxon>
    </lineage>
</organism>
<dbReference type="InterPro" id="IPR000595">
    <property type="entry name" value="cNMP-bd_dom"/>
</dbReference>
<dbReference type="RefSeq" id="WP_161072920.1">
    <property type="nucleotide sequence ID" value="NZ_WWCU01000015.1"/>
</dbReference>
<dbReference type="PROSITE" id="PS51063">
    <property type="entry name" value="HTH_CRP_2"/>
    <property type="match status" value="1"/>
</dbReference>
<name>A0A7X4KLU7_9BURK</name>
<dbReference type="AlphaFoldDB" id="A0A7X4KLU7"/>
<reference evidence="5 6" key="1">
    <citation type="submission" date="2019-12" db="EMBL/GenBank/DDBJ databases">
        <title>Novel species isolated from a subtropical stream in China.</title>
        <authorList>
            <person name="Lu H."/>
        </authorList>
    </citation>
    <scope>NUCLEOTIDE SEQUENCE [LARGE SCALE GENOMIC DNA]</scope>
    <source>
        <strain evidence="5 6">FT127W</strain>
    </source>
</reference>
<dbReference type="InterPro" id="IPR014710">
    <property type="entry name" value="RmlC-like_jellyroll"/>
</dbReference>
<evidence type="ECO:0000256" key="1">
    <source>
        <dbReference type="ARBA" id="ARBA00023015"/>
    </source>
</evidence>
<protein>
    <submittedName>
        <fullName evidence="5">Helix-turn-helix domain-containing protein</fullName>
    </submittedName>
</protein>
<dbReference type="Pfam" id="PF13545">
    <property type="entry name" value="HTH_Crp_2"/>
    <property type="match status" value="1"/>
</dbReference>
<keyword evidence="2" id="KW-0238">DNA-binding</keyword>
<evidence type="ECO:0000256" key="2">
    <source>
        <dbReference type="ARBA" id="ARBA00023125"/>
    </source>
</evidence>
<dbReference type="Proteomes" id="UP000450676">
    <property type="component" value="Unassembled WGS sequence"/>
</dbReference>
<dbReference type="SMART" id="SM00419">
    <property type="entry name" value="HTH_CRP"/>
    <property type="match status" value="1"/>
</dbReference>
<proteinExistence type="predicted"/>
<dbReference type="GO" id="GO:0003677">
    <property type="term" value="F:DNA binding"/>
    <property type="evidence" value="ECO:0007669"/>
    <property type="project" value="UniProtKB-KW"/>
</dbReference>
<evidence type="ECO:0000313" key="6">
    <source>
        <dbReference type="Proteomes" id="UP000450676"/>
    </source>
</evidence>
<dbReference type="Gene3D" id="1.10.10.10">
    <property type="entry name" value="Winged helix-like DNA-binding domain superfamily/Winged helix DNA-binding domain"/>
    <property type="match status" value="1"/>
</dbReference>
<dbReference type="InterPro" id="IPR012318">
    <property type="entry name" value="HTH_CRP"/>
</dbReference>
<dbReference type="InterPro" id="IPR036390">
    <property type="entry name" value="WH_DNA-bd_sf"/>
</dbReference>
<keyword evidence="3" id="KW-0804">Transcription</keyword>
<dbReference type="SUPFAM" id="SSF46785">
    <property type="entry name" value="Winged helix' DNA-binding domain"/>
    <property type="match status" value="1"/>
</dbReference>
<dbReference type="InterPro" id="IPR018335">
    <property type="entry name" value="Tscrpt_reg_HTH_Crp-type_CS"/>
</dbReference>
<gene>
    <name evidence="5" type="ORF">GTP77_14790</name>
</gene>
<sequence>MISSKFHNVIPLRTDTRAMSCLSCEARAACLPAGMDDADCARVDQLVLQRHRLLRGEDLHQINETVRGRVYAVRSGHFKCYRLTPGGDQCITGLPGRGTLLGLEALGQERHASAATATSDSVVCELSHPRLLEAARQFPALERRLEQMLSRELARQHGLAMMLGYARAEQKLACYLLELAWGSRHRDGGRVCVELPLTRQDIGDYLGLTDATVTRQLLRLQREGALQVVRRHVVLADQPRLERMAAGKDRMPAGRPRTA</sequence>
<accession>A0A7X4KLU7</accession>
<dbReference type="CDD" id="cd00038">
    <property type="entry name" value="CAP_ED"/>
    <property type="match status" value="1"/>
</dbReference>
<dbReference type="Gene3D" id="2.60.120.10">
    <property type="entry name" value="Jelly Rolls"/>
    <property type="match status" value="1"/>
</dbReference>
<dbReference type="InterPro" id="IPR018490">
    <property type="entry name" value="cNMP-bd_dom_sf"/>
</dbReference>
<comment type="caution">
    <text evidence="5">The sequence shown here is derived from an EMBL/GenBank/DDBJ whole genome shotgun (WGS) entry which is preliminary data.</text>
</comment>
<dbReference type="InterPro" id="IPR036388">
    <property type="entry name" value="WH-like_DNA-bd_sf"/>
</dbReference>
<dbReference type="Pfam" id="PF00027">
    <property type="entry name" value="cNMP_binding"/>
    <property type="match status" value="1"/>
</dbReference>
<dbReference type="PRINTS" id="PR00034">
    <property type="entry name" value="HTHCRP"/>
</dbReference>
<dbReference type="SUPFAM" id="SSF51206">
    <property type="entry name" value="cAMP-binding domain-like"/>
    <property type="match status" value="1"/>
</dbReference>